<feature type="compositionally biased region" description="Pro residues" evidence="1">
    <location>
        <begin position="207"/>
        <end position="222"/>
    </location>
</feature>
<keyword evidence="2" id="KW-0732">Signal</keyword>
<dbReference type="Proteomes" id="UP000245086">
    <property type="component" value="Unassembled WGS sequence"/>
</dbReference>
<evidence type="ECO:0000259" key="3">
    <source>
        <dbReference type="Pfam" id="PF14534"/>
    </source>
</evidence>
<evidence type="ECO:0000256" key="1">
    <source>
        <dbReference type="SAM" id="MobiDB-lite"/>
    </source>
</evidence>
<reference evidence="4 5" key="1">
    <citation type="journal article" date="2018" name="Genome Announc.">
        <title>Draft Genome Sequence of "Candidatus Phycosocius bacilliformis," an Alphaproteobacterial Ectosymbiont of the Hydrocarbon-Producing Green Alga Botryococcus braunii.</title>
        <authorList>
            <person name="Tanabe Y."/>
            <person name="Yamaguchi H."/>
            <person name="Watanabe M.M."/>
        </authorList>
    </citation>
    <scope>NUCLEOTIDE SEQUENCE [LARGE SCALE GENOMIC DNA]</scope>
    <source>
        <strain evidence="4 5">BOTRYCO-2</strain>
    </source>
</reference>
<sequence length="236" mass="24689">MRRPILRLVLTRVLTRVLTSALASVALAAGTTSPAFAQAVGAGLPKADWQVPDGAKAVDQSTQTEPLRPLQEGPLPPPSEQPRAMDESQELLVLDRAFADALMRDGPLKAYEAVLSAEGMLHDASGSSPPGAAGAQARFATFPADVTLERTPESAMASGGAGSSWGRYVIRRGDTALSLGRYVTVWRREPTGWRMVTELAAGRASTPPAPATGPLPRKPPSIAPKSNPAEPAVPSN</sequence>
<dbReference type="EMBL" id="BFBR01000005">
    <property type="protein sequence ID" value="GBF58049.1"/>
    <property type="molecule type" value="Genomic_DNA"/>
</dbReference>
<gene>
    <name evidence="4" type="ORF">PbB2_01720</name>
</gene>
<dbReference type="Pfam" id="PF14534">
    <property type="entry name" value="DUF4440"/>
    <property type="match status" value="1"/>
</dbReference>
<name>A0A2P2EAJ2_9PROT</name>
<proteinExistence type="predicted"/>
<accession>A0A2P2EAJ2</accession>
<evidence type="ECO:0000313" key="4">
    <source>
        <dbReference type="EMBL" id="GBF58049.1"/>
    </source>
</evidence>
<dbReference type="InterPro" id="IPR027843">
    <property type="entry name" value="DUF4440"/>
</dbReference>
<dbReference type="SUPFAM" id="SSF54427">
    <property type="entry name" value="NTF2-like"/>
    <property type="match status" value="1"/>
</dbReference>
<dbReference type="Gene3D" id="3.10.450.50">
    <property type="match status" value="1"/>
</dbReference>
<feature type="chain" id="PRO_5015117403" description="DUF4440 domain-containing protein" evidence="2">
    <location>
        <begin position="38"/>
        <end position="236"/>
    </location>
</feature>
<organism evidence="4 5">
    <name type="scientific">Candidatus Phycosocius bacilliformis</name>
    <dbReference type="NCBI Taxonomy" id="1445552"/>
    <lineage>
        <taxon>Bacteria</taxon>
        <taxon>Pseudomonadati</taxon>
        <taxon>Pseudomonadota</taxon>
        <taxon>Alphaproteobacteria</taxon>
        <taxon>Caulobacterales</taxon>
        <taxon>Caulobacterales incertae sedis</taxon>
        <taxon>Candidatus Phycosocius</taxon>
    </lineage>
</organism>
<protein>
    <recommendedName>
        <fullName evidence="3">DUF4440 domain-containing protein</fullName>
    </recommendedName>
</protein>
<dbReference type="InterPro" id="IPR032710">
    <property type="entry name" value="NTF2-like_dom_sf"/>
</dbReference>
<feature type="domain" description="DUF4440" evidence="3">
    <location>
        <begin position="94"/>
        <end position="195"/>
    </location>
</feature>
<feature type="region of interest" description="Disordered" evidence="1">
    <location>
        <begin position="198"/>
        <end position="236"/>
    </location>
</feature>
<keyword evidence="5" id="KW-1185">Reference proteome</keyword>
<evidence type="ECO:0000256" key="2">
    <source>
        <dbReference type="SAM" id="SignalP"/>
    </source>
</evidence>
<dbReference type="OrthoDB" id="1119084at2"/>
<dbReference type="AlphaFoldDB" id="A0A2P2EAJ2"/>
<evidence type="ECO:0000313" key="5">
    <source>
        <dbReference type="Proteomes" id="UP000245086"/>
    </source>
</evidence>
<dbReference type="RefSeq" id="WP_108984926.1">
    <property type="nucleotide sequence ID" value="NZ_BFBR01000005.1"/>
</dbReference>
<feature type="region of interest" description="Disordered" evidence="1">
    <location>
        <begin position="54"/>
        <end position="85"/>
    </location>
</feature>
<comment type="caution">
    <text evidence="4">The sequence shown here is derived from an EMBL/GenBank/DDBJ whole genome shotgun (WGS) entry which is preliminary data.</text>
</comment>
<feature type="signal peptide" evidence="2">
    <location>
        <begin position="1"/>
        <end position="37"/>
    </location>
</feature>